<protein>
    <recommendedName>
        <fullName evidence="2">2-amino-4-hydroxy-6-hydroxymethyldihydropteridine diphosphokinase</fullName>
        <ecNumber evidence="2">2.7.6.3</ecNumber>
    </recommendedName>
</protein>
<evidence type="ECO:0000256" key="5">
    <source>
        <dbReference type="ARBA" id="ARBA00022777"/>
    </source>
</evidence>
<keyword evidence="6" id="KW-0067">ATP-binding</keyword>
<dbReference type="InterPro" id="IPR035907">
    <property type="entry name" value="Hppk_sf"/>
</dbReference>
<dbReference type="GO" id="GO:0005524">
    <property type="term" value="F:ATP binding"/>
    <property type="evidence" value="ECO:0007669"/>
    <property type="project" value="UniProtKB-KW"/>
</dbReference>
<evidence type="ECO:0000256" key="7">
    <source>
        <dbReference type="ARBA" id="ARBA00022909"/>
    </source>
</evidence>
<organism evidence="9">
    <name type="scientific">invertebrate metagenome</name>
    <dbReference type="NCBI Taxonomy" id="1711999"/>
    <lineage>
        <taxon>unclassified sequences</taxon>
        <taxon>metagenomes</taxon>
        <taxon>organismal metagenomes</taxon>
    </lineage>
</organism>
<reference evidence="9" key="1">
    <citation type="submission" date="2018-10" db="EMBL/GenBank/DDBJ databases">
        <authorList>
            <person name="Gruber-Vodicka H."/>
            <person name="Jaeckle O."/>
        </authorList>
    </citation>
    <scope>NUCLEOTIDE SEQUENCE</scope>
</reference>
<evidence type="ECO:0000259" key="8">
    <source>
        <dbReference type="Pfam" id="PF01288"/>
    </source>
</evidence>
<comment type="pathway">
    <text evidence="1">Cofactor biosynthesis; tetrahydrofolate biosynthesis; 2-amino-4-hydroxy-6-hydroxymethyl-7,8-dihydropteridine diphosphate from 7,8-dihydroneopterin triphosphate: step 4/4.</text>
</comment>
<dbReference type="InterPro" id="IPR000550">
    <property type="entry name" value="Hppk"/>
</dbReference>
<evidence type="ECO:0000313" key="9">
    <source>
        <dbReference type="EMBL" id="VBB69870.1"/>
    </source>
</evidence>
<evidence type="ECO:0000256" key="1">
    <source>
        <dbReference type="ARBA" id="ARBA00005051"/>
    </source>
</evidence>
<gene>
    <name evidence="9" type="ORF">RIEGSTA812A_PEG_1343</name>
</gene>
<evidence type="ECO:0000256" key="4">
    <source>
        <dbReference type="ARBA" id="ARBA00022741"/>
    </source>
</evidence>
<name>A0A484H874_9ZZZZ</name>
<accession>A0A484H874</accession>
<dbReference type="NCBIfam" id="TIGR01498">
    <property type="entry name" value="folK"/>
    <property type="match status" value="1"/>
</dbReference>
<keyword evidence="4" id="KW-0547">Nucleotide-binding</keyword>
<dbReference type="PANTHER" id="PTHR43071:SF1">
    <property type="entry name" value="2-AMINO-4-HYDROXY-6-HYDROXYMETHYLDIHYDROPTERIDINE PYROPHOSPHOKINASE"/>
    <property type="match status" value="1"/>
</dbReference>
<keyword evidence="3 9" id="KW-0808">Transferase</keyword>
<evidence type="ECO:0000256" key="3">
    <source>
        <dbReference type="ARBA" id="ARBA00022679"/>
    </source>
</evidence>
<dbReference type="CDD" id="cd00483">
    <property type="entry name" value="HPPK"/>
    <property type="match status" value="1"/>
</dbReference>
<dbReference type="PANTHER" id="PTHR43071">
    <property type="entry name" value="2-AMINO-4-HYDROXY-6-HYDROXYMETHYLDIHYDROPTERIDINE PYROPHOSPHOKINASE"/>
    <property type="match status" value="1"/>
</dbReference>
<dbReference type="EMBL" id="LR026963">
    <property type="protein sequence ID" value="VBB69870.1"/>
    <property type="molecule type" value="Genomic_DNA"/>
</dbReference>
<dbReference type="AlphaFoldDB" id="A0A484H874"/>
<dbReference type="Gene3D" id="3.30.70.560">
    <property type="entry name" value="7,8-Dihydro-6-hydroxymethylpterin-pyrophosphokinase HPPK"/>
    <property type="match status" value="1"/>
</dbReference>
<dbReference type="GO" id="GO:0046656">
    <property type="term" value="P:folic acid biosynthetic process"/>
    <property type="evidence" value="ECO:0007669"/>
    <property type="project" value="UniProtKB-KW"/>
</dbReference>
<feature type="domain" description="7,8-dihydro-6-hydroxymethylpterin-pyrophosphokinase" evidence="8">
    <location>
        <begin position="4"/>
        <end position="133"/>
    </location>
</feature>
<evidence type="ECO:0000256" key="2">
    <source>
        <dbReference type="ARBA" id="ARBA00013253"/>
    </source>
</evidence>
<keyword evidence="7" id="KW-0289">Folate biosynthesis</keyword>
<dbReference type="GO" id="GO:0003848">
    <property type="term" value="F:2-amino-4-hydroxy-6-hydroxymethyldihydropteridine diphosphokinase activity"/>
    <property type="evidence" value="ECO:0007669"/>
    <property type="project" value="UniProtKB-EC"/>
</dbReference>
<dbReference type="Pfam" id="PF01288">
    <property type="entry name" value="HPPK"/>
    <property type="match status" value="1"/>
</dbReference>
<evidence type="ECO:0000256" key="6">
    <source>
        <dbReference type="ARBA" id="ARBA00022840"/>
    </source>
</evidence>
<keyword evidence="5 9" id="KW-0418">Kinase</keyword>
<dbReference type="SUPFAM" id="SSF55083">
    <property type="entry name" value="6-hydroxymethyl-7,8-dihydropterin pyrophosphokinase, HPPK"/>
    <property type="match status" value="1"/>
</dbReference>
<sequence length="205" mass="22636">MILIGIGANLPWSGTAPRSTCTAALSQLAIVGVVIIRRSRWIESAPVPPSDQPWFTNGVALIRTSLGPVELLAALHQVETIFNRVRTVPNAPRVLDLDLLAYHDLVCKATPILPHPRLHKRAFVMWPLAEIVPYWRHPTSGQTASQIAISLPPGQRIRWLRQPRQQACLESTVALSEKSQSRQACHLFWKVNRASCACASPVIPA</sequence>
<dbReference type="GO" id="GO:0016301">
    <property type="term" value="F:kinase activity"/>
    <property type="evidence" value="ECO:0007669"/>
    <property type="project" value="UniProtKB-KW"/>
</dbReference>
<dbReference type="GO" id="GO:0046654">
    <property type="term" value="P:tetrahydrofolate biosynthetic process"/>
    <property type="evidence" value="ECO:0007669"/>
    <property type="project" value="UniProtKB-UniPathway"/>
</dbReference>
<proteinExistence type="predicted"/>
<dbReference type="EC" id="2.7.6.3" evidence="2"/>
<dbReference type="UniPathway" id="UPA00077">
    <property type="reaction ID" value="UER00155"/>
</dbReference>